<sequence length="49" mass="5512">MAILKRSGRDQAKSRSFLSLTAEKINALQQVLLSFLAVGERKPLLKKKK</sequence>
<dbReference type="Gramene" id="OMO88428">
    <property type="protein sequence ID" value="OMO88428"/>
    <property type="gene ID" value="CCACVL1_08396"/>
</dbReference>
<dbReference type="AlphaFoldDB" id="A0A1R3J0R8"/>
<organism evidence="1 2">
    <name type="scientific">Corchorus capsularis</name>
    <name type="common">Jute</name>
    <dbReference type="NCBI Taxonomy" id="210143"/>
    <lineage>
        <taxon>Eukaryota</taxon>
        <taxon>Viridiplantae</taxon>
        <taxon>Streptophyta</taxon>
        <taxon>Embryophyta</taxon>
        <taxon>Tracheophyta</taxon>
        <taxon>Spermatophyta</taxon>
        <taxon>Magnoliopsida</taxon>
        <taxon>eudicotyledons</taxon>
        <taxon>Gunneridae</taxon>
        <taxon>Pentapetalae</taxon>
        <taxon>rosids</taxon>
        <taxon>malvids</taxon>
        <taxon>Malvales</taxon>
        <taxon>Malvaceae</taxon>
        <taxon>Grewioideae</taxon>
        <taxon>Apeibeae</taxon>
        <taxon>Corchorus</taxon>
    </lineage>
</organism>
<keyword evidence="2" id="KW-1185">Reference proteome</keyword>
<proteinExistence type="predicted"/>
<name>A0A1R3J0R8_COCAP</name>
<evidence type="ECO:0000313" key="2">
    <source>
        <dbReference type="Proteomes" id="UP000188268"/>
    </source>
</evidence>
<protein>
    <submittedName>
        <fullName evidence="1">Uncharacterized protein</fullName>
    </submittedName>
</protein>
<accession>A0A1R3J0R8</accession>
<dbReference type="EMBL" id="AWWV01009000">
    <property type="protein sequence ID" value="OMO88428.1"/>
    <property type="molecule type" value="Genomic_DNA"/>
</dbReference>
<gene>
    <name evidence="1" type="ORF">CCACVL1_08396</name>
</gene>
<reference evidence="1 2" key="1">
    <citation type="submission" date="2013-09" db="EMBL/GenBank/DDBJ databases">
        <title>Corchorus capsularis genome sequencing.</title>
        <authorList>
            <person name="Alam M."/>
            <person name="Haque M.S."/>
            <person name="Islam M.S."/>
            <person name="Emdad E.M."/>
            <person name="Islam M.M."/>
            <person name="Ahmed B."/>
            <person name="Halim A."/>
            <person name="Hossen Q.M.M."/>
            <person name="Hossain M.Z."/>
            <person name="Ahmed R."/>
            <person name="Khan M.M."/>
            <person name="Islam R."/>
            <person name="Rashid M.M."/>
            <person name="Khan S.A."/>
            <person name="Rahman M.S."/>
            <person name="Alam M."/>
        </authorList>
    </citation>
    <scope>NUCLEOTIDE SEQUENCE [LARGE SCALE GENOMIC DNA]</scope>
    <source>
        <strain evidence="2">cv. CVL-1</strain>
        <tissue evidence="1">Whole seedling</tissue>
    </source>
</reference>
<evidence type="ECO:0000313" key="1">
    <source>
        <dbReference type="EMBL" id="OMO88428.1"/>
    </source>
</evidence>
<comment type="caution">
    <text evidence="1">The sequence shown here is derived from an EMBL/GenBank/DDBJ whole genome shotgun (WGS) entry which is preliminary data.</text>
</comment>
<dbReference type="Proteomes" id="UP000188268">
    <property type="component" value="Unassembled WGS sequence"/>
</dbReference>